<proteinExistence type="predicted"/>
<evidence type="ECO:0000313" key="2">
    <source>
        <dbReference type="Proteomes" id="UP001311232"/>
    </source>
</evidence>
<comment type="caution">
    <text evidence="1">The sequence shown here is derived from an EMBL/GenBank/DDBJ whole genome shotgun (WGS) entry which is preliminary data.</text>
</comment>
<gene>
    <name evidence="1" type="ORF">CRENBAI_013460</name>
</gene>
<name>A0AAV9SIW9_9TELE</name>
<accession>A0AAV9SIW9</accession>
<reference evidence="1 2" key="1">
    <citation type="submission" date="2021-06" db="EMBL/GenBank/DDBJ databases">
        <authorList>
            <person name="Palmer J.M."/>
        </authorList>
    </citation>
    <scope>NUCLEOTIDE SEQUENCE [LARGE SCALE GENOMIC DNA]</scope>
    <source>
        <strain evidence="1 2">MEX-2019</strain>
        <tissue evidence="1">Muscle</tissue>
    </source>
</reference>
<dbReference type="EMBL" id="JAHHUM010000316">
    <property type="protein sequence ID" value="KAK5621123.1"/>
    <property type="molecule type" value="Genomic_DNA"/>
</dbReference>
<dbReference type="AlphaFoldDB" id="A0AAV9SIW9"/>
<organism evidence="1 2">
    <name type="scientific">Crenichthys baileyi</name>
    <name type="common">White River springfish</name>
    <dbReference type="NCBI Taxonomy" id="28760"/>
    <lineage>
        <taxon>Eukaryota</taxon>
        <taxon>Metazoa</taxon>
        <taxon>Chordata</taxon>
        <taxon>Craniata</taxon>
        <taxon>Vertebrata</taxon>
        <taxon>Euteleostomi</taxon>
        <taxon>Actinopterygii</taxon>
        <taxon>Neopterygii</taxon>
        <taxon>Teleostei</taxon>
        <taxon>Neoteleostei</taxon>
        <taxon>Acanthomorphata</taxon>
        <taxon>Ovalentaria</taxon>
        <taxon>Atherinomorphae</taxon>
        <taxon>Cyprinodontiformes</taxon>
        <taxon>Goodeidae</taxon>
        <taxon>Crenichthys</taxon>
    </lineage>
</organism>
<keyword evidence="2" id="KW-1185">Reference proteome</keyword>
<sequence length="116" mass="13210">MLLGSCSCPPPGFFYLEFKYSRKLPGSQSQLAELNLSSKNPPQSNLAYPPPHLYQNLEILVKLTCCDQKRTCSRFPGLNLSSLIPPWRNPLTKPICRCPILAVFQFQKKIFIHLCK</sequence>
<dbReference type="Proteomes" id="UP001311232">
    <property type="component" value="Unassembled WGS sequence"/>
</dbReference>
<evidence type="ECO:0000313" key="1">
    <source>
        <dbReference type="EMBL" id="KAK5621123.1"/>
    </source>
</evidence>
<protein>
    <submittedName>
        <fullName evidence="1">Uncharacterized protein</fullName>
    </submittedName>
</protein>